<dbReference type="PANTHER" id="PTHR46535:SF1">
    <property type="entry name" value="NEDD4-BINDING PROTEIN 2"/>
    <property type="match status" value="1"/>
</dbReference>
<sequence>MNPQIQSLFESLEREYCPTIDSSLIAALVAEIESDAGGNAITPSGDQIDTLRATLNALSLQAEESELSELSDMHLMSHFDETISSWTTVDNGPEQPTTSSGSSSSSSHSFSSPLGFLQAALPEIPTARLNKALEEAENDGTEMWDIVASILTEESIRELEERGLDGLEDDERSLDEAYEDDDWNTVDSKKKSAHSKIAKRKCQARPKKIALADIRQRHQLVQAHHPHRKNNSDSTLPSHSLVADPWTQISSLSDHVASLLPPNPASMFQSFFHSPKYITSYDALRAALTSLCPNYKEPSETISYTTVVFNLLDLIMPQYEVSDPEHHSRIIEDVQLAVAVTKGAGDEALQLIDLLRELDSNSDLGVYHQLPPEPQAWKKDSETPKSIRTRLPSSPPATQPPPPSRAKQKPQPSSSTRNKPSPYQWQAVPQRKFVPQGPHPLSHHIPAYARDVNGMKTARAYGPRGGKVSTEASEFKRRMDETVRKRNEALREASRMWQKGNSKTRGGEIAFYFAERAREFQEVARQEALNAARVLVRSKRTNSSNSDTIDLHGTTVMEAVTIVKEILYEESSSISQAKPMKIITGRGNHSVNQIGVLKPAVRKALIEDGWVVGSWDGGLIVRQRRNRSPTT</sequence>
<evidence type="ECO:0000313" key="3">
    <source>
        <dbReference type="EMBL" id="KAF9474762.1"/>
    </source>
</evidence>
<dbReference type="Proteomes" id="UP000807469">
    <property type="component" value="Unassembled WGS sequence"/>
</dbReference>
<organism evidence="3 4">
    <name type="scientific">Pholiota conissans</name>
    <dbReference type="NCBI Taxonomy" id="109636"/>
    <lineage>
        <taxon>Eukaryota</taxon>
        <taxon>Fungi</taxon>
        <taxon>Dikarya</taxon>
        <taxon>Basidiomycota</taxon>
        <taxon>Agaricomycotina</taxon>
        <taxon>Agaricomycetes</taxon>
        <taxon>Agaricomycetidae</taxon>
        <taxon>Agaricales</taxon>
        <taxon>Agaricineae</taxon>
        <taxon>Strophariaceae</taxon>
        <taxon>Pholiota</taxon>
    </lineage>
</organism>
<protein>
    <recommendedName>
        <fullName evidence="2">Smr domain-containing protein</fullName>
    </recommendedName>
</protein>
<dbReference type="InterPro" id="IPR002625">
    <property type="entry name" value="Smr_dom"/>
</dbReference>
<dbReference type="SUPFAM" id="SSF160443">
    <property type="entry name" value="SMR domain-like"/>
    <property type="match status" value="1"/>
</dbReference>
<dbReference type="Pfam" id="PF01713">
    <property type="entry name" value="Smr"/>
    <property type="match status" value="1"/>
</dbReference>
<dbReference type="InterPro" id="IPR013899">
    <property type="entry name" value="DUF1771"/>
</dbReference>
<evidence type="ECO:0000313" key="4">
    <source>
        <dbReference type="Proteomes" id="UP000807469"/>
    </source>
</evidence>
<evidence type="ECO:0000256" key="1">
    <source>
        <dbReference type="SAM" id="MobiDB-lite"/>
    </source>
</evidence>
<gene>
    <name evidence="3" type="ORF">BDN70DRAFT_884481</name>
</gene>
<dbReference type="InterPro" id="IPR052772">
    <property type="entry name" value="Endo/PolyKinase_Domain-Protein"/>
</dbReference>
<name>A0A9P5YSK3_9AGAR</name>
<keyword evidence="4" id="KW-1185">Reference proteome</keyword>
<feature type="compositionally biased region" description="Basic and acidic residues" evidence="1">
    <location>
        <begin position="376"/>
        <end position="385"/>
    </location>
</feature>
<proteinExistence type="predicted"/>
<dbReference type="GO" id="GO:0004519">
    <property type="term" value="F:endonuclease activity"/>
    <property type="evidence" value="ECO:0007669"/>
    <property type="project" value="TreeGrafter"/>
</dbReference>
<comment type="caution">
    <text evidence="3">The sequence shown here is derived from an EMBL/GenBank/DDBJ whole genome shotgun (WGS) entry which is preliminary data.</text>
</comment>
<dbReference type="PROSITE" id="PS50828">
    <property type="entry name" value="SMR"/>
    <property type="match status" value="1"/>
</dbReference>
<feature type="compositionally biased region" description="Pro residues" evidence="1">
    <location>
        <begin position="393"/>
        <end position="404"/>
    </location>
</feature>
<dbReference type="PANTHER" id="PTHR46535">
    <property type="entry name" value="NEDD4-BINDING PROTEIN 2"/>
    <property type="match status" value="1"/>
</dbReference>
<dbReference type="InterPro" id="IPR036063">
    <property type="entry name" value="Smr_dom_sf"/>
</dbReference>
<feature type="compositionally biased region" description="Polar residues" evidence="1">
    <location>
        <begin position="86"/>
        <end position="98"/>
    </location>
</feature>
<evidence type="ECO:0000259" key="2">
    <source>
        <dbReference type="PROSITE" id="PS50828"/>
    </source>
</evidence>
<feature type="region of interest" description="Disordered" evidence="1">
    <location>
        <begin position="366"/>
        <end position="423"/>
    </location>
</feature>
<dbReference type="AlphaFoldDB" id="A0A9P5YSK3"/>
<feature type="compositionally biased region" description="Polar residues" evidence="1">
    <location>
        <begin position="410"/>
        <end position="423"/>
    </location>
</feature>
<dbReference type="GO" id="GO:0005634">
    <property type="term" value="C:nucleus"/>
    <property type="evidence" value="ECO:0007669"/>
    <property type="project" value="TreeGrafter"/>
</dbReference>
<reference evidence="3" key="1">
    <citation type="submission" date="2020-11" db="EMBL/GenBank/DDBJ databases">
        <authorList>
            <consortium name="DOE Joint Genome Institute"/>
            <person name="Ahrendt S."/>
            <person name="Riley R."/>
            <person name="Andreopoulos W."/>
            <person name="Labutti K."/>
            <person name="Pangilinan J."/>
            <person name="Ruiz-Duenas F.J."/>
            <person name="Barrasa J.M."/>
            <person name="Sanchez-Garcia M."/>
            <person name="Camarero S."/>
            <person name="Miyauchi S."/>
            <person name="Serrano A."/>
            <person name="Linde D."/>
            <person name="Babiker R."/>
            <person name="Drula E."/>
            <person name="Ayuso-Fernandez I."/>
            <person name="Pacheco R."/>
            <person name="Padilla G."/>
            <person name="Ferreira P."/>
            <person name="Barriuso J."/>
            <person name="Kellner H."/>
            <person name="Castanera R."/>
            <person name="Alfaro M."/>
            <person name="Ramirez L."/>
            <person name="Pisabarro A.G."/>
            <person name="Kuo A."/>
            <person name="Tritt A."/>
            <person name="Lipzen A."/>
            <person name="He G."/>
            <person name="Yan M."/>
            <person name="Ng V."/>
            <person name="Cullen D."/>
            <person name="Martin F."/>
            <person name="Rosso M.-N."/>
            <person name="Henrissat B."/>
            <person name="Hibbett D."/>
            <person name="Martinez A.T."/>
            <person name="Grigoriev I.V."/>
        </authorList>
    </citation>
    <scope>NUCLEOTIDE SEQUENCE</scope>
    <source>
        <strain evidence="3">CIRM-BRFM 674</strain>
    </source>
</reference>
<dbReference type="EMBL" id="MU155363">
    <property type="protein sequence ID" value="KAF9474762.1"/>
    <property type="molecule type" value="Genomic_DNA"/>
</dbReference>
<dbReference type="SMART" id="SM01162">
    <property type="entry name" value="DUF1771"/>
    <property type="match status" value="1"/>
</dbReference>
<accession>A0A9P5YSK3</accession>
<feature type="domain" description="Smr" evidence="2">
    <location>
        <begin position="549"/>
        <end position="611"/>
    </location>
</feature>
<feature type="compositionally biased region" description="Low complexity" evidence="1">
    <location>
        <begin position="99"/>
        <end position="110"/>
    </location>
</feature>
<feature type="region of interest" description="Disordered" evidence="1">
    <location>
        <begin position="86"/>
        <end position="110"/>
    </location>
</feature>
<dbReference type="Gene3D" id="3.30.1370.110">
    <property type="match status" value="1"/>
</dbReference>
<dbReference type="OrthoDB" id="4080456at2759"/>
<dbReference type="SMART" id="SM00463">
    <property type="entry name" value="SMR"/>
    <property type="match status" value="1"/>
</dbReference>